<reference evidence="3 4" key="1">
    <citation type="journal article" date="2023" name="Mol. Ecol. Resour.">
        <title>Chromosome-level genome assembly of a triploid poplar Populus alba 'Berolinensis'.</title>
        <authorList>
            <person name="Chen S."/>
            <person name="Yu Y."/>
            <person name="Wang X."/>
            <person name="Wang S."/>
            <person name="Zhang T."/>
            <person name="Zhou Y."/>
            <person name="He R."/>
            <person name="Meng N."/>
            <person name="Wang Y."/>
            <person name="Liu W."/>
            <person name="Liu Z."/>
            <person name="Liu J."/>
            <person name="Guo Q."/>
            <person name="Huang H."/>
            <person name="Sederoff R.R."/>
            <person name="Wang G."/>
            <person name="Qu G."/>
            <person name="Chen S."/>
        </authorList>
    </citation>
    <scope>NUCLEOTIDE SEQUENCE [LARGE SCALE GENOMIC DNA]</scope>
    <source>
        <strain evidence="3">SC-2020</strain>
    </source>
</reference>
<dbReference type="PANTHER" id="PTHR47885:SF1">
    <property type="entry name" value="AP-5 COMPLEX SUBUNIT ZETA-1"/>
    <property type="match status" value="1"/>
</dbReference>
<accession>A0AAD6WJ67</accession>
<feature type="transmembrane region" description="Helical" evidence="2">
    <location>
        <begin position="46"/>
        <end position="65"/>
    </location>
</feature>
<organism evidence="3 4">
    <name type="scientific">Populus alba x Populus x berolinensis</name>
    <dbReference type="NCBI Taxonomy" id="444605"/>
    <lineage>
        <taxon>Eukaryota</taxon>
        <taxon>Viridiplantae</taxon>
        <taxon>Streptophyta</taxon>
        <taxon>Embryophyta</taxon>
        <taxon>Tracheophyta</taxon>
        <taxon>Spermatophyta</taxon>
        <taxon>Magnoliopsida</taxon>
        <taxon>eudicotyledons</taxon>
        <taxon>Gunneridae</taxon>
        <taxon>Pentapetalae</taxon>
        <taxon>rosids</taxon>
        <taxon>fabids</taxon>
        <taxon>Malpighiales</taxon>
        <taxon>Salicaceae</taxon>
        <taxon>Saliceae</taxon>
        <taxon>Populus</taxon>
    </lineage>
</organism>
<comment type="caution">
    <text evidence="3">The sequence shown here is derived from an EMBL/GenBank/DDBJ whole genome shotgun (WGS) entry which is preliminary data.</text>
</comment>
<evidence type="ECO:0000313" key="3">
    <source>
        <dbReference type="EMBL" id="KAJ7014918.1"/>
    </source>
</evidence>
<keyword evidence="2" id="KW-0812">Transmembrane</keyword>
<proteinExistence type="predicted"/>
<evidence type="ECO:0000256" key="2">
    <source>
        <dbReference type="SAM" id="Phobius"/>
    </source>
</evidence>
<keyword evidence="2" id="KW-0472">Membrane</keyword>
<dbReference type="PANTHER" id="PTHR47885">
    <property type="entry name" value="AP-5 COMPLEX SUBUNIT ZETA-1"/>
    <property type="match status" value="1"/>
</dbReference>
<protein>
    <submittedName>
        <fullName evidence="3">Uncharacterized protein</fullName>
    </submittedName>
</protein>
<dbReference type="AlphaFoldDB" id="A0AAD6WJ67"/>
<dbReference type="EMBL" id="JAQIZT010000001">
    <property type="protein sequence ID" value="KAJ7014918.1"/>
    <property type="molecule type" value="Genomic_DNA"/>
</dbReference>
<sequence length="126" mass="14131">MVAALQATINTPQSDRLNQILKMASWLLNVYFIISLRDVSDCITCYLRLFLFFATLICSLIPLLMSNVIKPGPAHLVDPRPGRLGTWTNQGNTKDRCKEKTGQTRVRPGIYILTHLSGNLGKKKES</sequence>
<keyword evidence="4" id="KW-1185">Reference proteome</keyword>
<dbReference type="Proteomes" id="UP001164929">
    <property type="component" value="Chromosome 1"/>
</dbReference>
<keyword evidence="2" id="KW-1133">Transmembrane helix</keyword>
<gene>
    <name evidence="3" type="ORF">NC653_004272</name>
</gene>
<evidence type="ECO:0000256" key="1">
    <source>
        <dbReference type="SAM" id="MobiDB-lite"/>
    </source>
</evidence>
<feature type="region of interest" description="Disordered" evidence="1">
    <location>
        <begin position="80"/>
        <end position="100"/>
    </location>
</feature>
<name>A0AAD6WJ67_9ROSI</name>
<evidence type="ECO:0000313" key="4">
    <source>
        <dbReference type="Proteomes" id="UP001164929"/>
    </source>
</evidence>